<protein>
    <recommendedName>
        <fullName evidence="2">Alpha-carbonic anhydrase domain-containing protein</fullName>
    </recommendedName>
</protein>
<dbReference type="Gene3D" id="3.10.200.10">
    <property type="entry name" value="Alpha carbonic anhydrase"/>
    <property type="match status" value="2"/>
</dbReference>
<reference evidence="3" key="1">
    <citation type="submission" date="2017-07" db="EMBL/GenBank/DDBJ databases">
        <title>Taro Niue Genome Assembly and Annotation.</title>
        <authorList>
            <person name="Atibalentja N."/>
            <person name="Keating K."/>
            <person name="Fields C.J."/>
        </authorList>
    </citation>
    <scope>NUCLEOTIDE SEQUENCE</scope>
    <source>
        <strain evidence="3">Niue_2</strain>
        <tissue evidence="3">Leaf</tissue>
    </source>
</reference>
<comment type="caution">
    <text evidence="3">The sequence shown here is derived from an EMBL/GenBank/DDBJ whole genome shotgun (WGS) entry which is preliminary data.</text>
</comment>
<feature type="domain" description="Alpha-carbonic anhydrase" evidence="2">
    <location>
        <begin position="1"/>
        <end position="190"/>
    </location>
</feature>
<keyword evidence="1" id="KW-0732">Signal</keyword>
<dbReference type="InterPro" id="IPR023561">
    <property type="entry name" value="Carbonic_anhydrase_a-class"/>
</dbReference>
<feature type="chain" id="PRO_5032453172" description="Alpha-carbonic anhydrase domain-containing protein" evidence="1">
    <location>
        <begin position="26"/>
        <end position="190"/>
    </location>
</feature>
<evidence type="ECO:0000256" key="1">
    <source>
        <dbReference type="SAM" id="SignalP"/>
    </source>
</evidence>
<dbReference type="PROSITE" id="PS51144">
    <property type="entry name" value="ALPHA_CA_2"/>
    <property type="match status" value="1"/>
</dbReference>
<feature type="signal peptide" evidence="1">
    <location>
        <begin position="1"/>
        <end position="25"/>
    </location>
</feature>
<dbReference type="InterPro" id="IPR001148">
    <property type="entry name" value="CA_dom"/>
</dbReference>
<evidence type="ECO:0000313" key="4">
    <source>
        <dbReference type="Proteomes" id="UP000652761"/>
    </source>
</evidence>
<dbReference type="PANTHER" id="PTHR18952">
    <property type="entry name" value="CARBONIC ANHYDRASE"/>
    <property type="match status" value="1"/>
</dbReference>
<keyword evidence="4" id="KW-1185">Reference proteome</keyword>
<dbReference type="Proteomes" id="UP000652761">
    <property type="component" value="Unassembled WGS sequence"/>
</dbReference>
<dbReference type="GO" id="GO:0008270">
    <property type="term" value="F:zinc ion binding"/>
    <property type="evidence" value="ECO:0007669"/>
    <property type="project" value="InterPro"/>
</dbReference>
<dbReference type="PANTHER" id="PTHR18952:SF208">
    <property type="entry name" value="CARBONIC ANHYDRASE XA-RELATED"/>
    <property type="match status" value="1"/>
</dbReference>
<dbReference type="EMBL" id="NMUH01006199">
    <property type="protein sequence ID" value="MQM14712.1"/>
    <property type="molecule type" value="Genomic_DNA"/>
</dbReference>
<evidence type="ECO:0000313" key="3">
    <source>
        <dbReference type="EMBL" id="MQM14712.1"/>
    </source>
</evidence>
<proteinExistence type="predicted"/>
<gene>
    <name evidence="3" type="ORF">Taro_047646</name>
</gene>
<evidence type="ECO:0000259" key="2">
    <source>
        <dbReference type="PROSITE" id="PS51144"/>
    </source>
</evidence>
<dbReference type="OrthoDB" id="429145at2759"/>
<dbReference type="AlphaFoldDB" id="A0A843WW02"/>
<dbReference type="SUPFAM" id="SSF51069">
    <property type="entry name" value="Carbonic anhydrase"/>
    <property type="match status" value="1"/>
</dbReference>
<accession>A0A843WW02</accession>
<dbReference type="GO" id="GO:0006730">
    <property type="term" value="P:one-carbon metabolic process"/>
    <property type="evidence" value="ECO:0007669"/>
    <property type="project" value="TreeGrafter"/>
</dbReference>
<dbReference type="InterPro" id="IPR036398">
    <property type="entry name" value="CA_dom_sf"/>
</dbReference>
<dbReference type="GO" id="GO:0004089">
    <property type="term" value="F:carbonate dehydratase activity"/>
    <property type="evidence" value="ECO:0007669"/>
    <property type="project" value="InterPro"/>
</dbReference>
<sequence>MENHGGCVFLFALLFLSLSQTPAYSALFGPEIGDESDFNYIEGSGKGPEDWWRRKECWRVCKQGSRQSPIELKEKTAFSDSSLLPLEAFYESNHAILKNRGHDIMLIQALKVLGNGKRDHVRVGKVDPVAVRGHWPYFRYVGSLTTPPCTQDVVWTVYKEVLSVSHEQLLLLRHAVHDVSNLKFIGCMHM</sequence>
<organism evidence="3 4">
    <name type="scientific">Colocasia esculenta</name>
    <name type="common">Wild taro</name>
    <name type="synonym">Arum esculentum</name>
    <dbReference type="NCBI Taxonomy" id="4460"/>
    <lineage>
        <taxon>Eukaryota</taxon>
        <taxon>Viridiplantae</taxon>
        <taxon>Streptophyta</taxon>
        <taxon>Embryophyta</taxon>
        <taxon>Tracheophyta</taxon>
        <taxon>Spermatophyta</taxon>
        <taxon>Magnoliopsida</taxon>
        <taxon>Liliopsida</taxon>
        <taxon>Araceae</taxon>
        <taxon>Aroideae</taxon>
        <taxon>Colocasieae</taxon>
        <taxon>Colocasia</taxon>
    </lineage>
</organism>
<name>A0A843WW02_COLES</name>
<dbReference type="Pfam" id="PF00194">
    <property type="entry name" value="Carb_anhydrase"/>
    <property type="match status" value="2"/>
</dbReference>
<dbReference type="SMART" id="SM01057">
    <property type="entry name" value="Carb_anhydrase"/>
    <property type="match status" value="1"/>
</dbReference>